<dbReference type="InterPro" id="IPR013783">
    <property type="entry name" value="Ig-like_fold"/>
</dbReference>
<evidence type="ECO:0000313" key="2">
    <source>
        <dbReference type="Proteomes" id="UP001500013"/>
    </source>
</evidence>
<dbReference type="RefSeq" id="WP_344063003.1">
    <property type="nucleotide sequence ID" value="NZ_BAAAPU010000007.1"/>
</dbReference>
<evidence type="ECO:0000313" key="1">
    <source>
        <dbReference type="EMBL" id="GAA1983325.1"/>
    </source>
</evidence>
<organism evidence="1 2">
    <name type="scientific">Terrabacter lapilli</name>
    <dbReference type="NCBI Taxonomy" id="436231"/>
    <lineage>
        <taxon>Bacteria</taxon>
        <taxon>Bacillati</taxon>
        <taxon>Actinomycetota</taxon>
        <taxon>Actinomycetes</taxon>
        <taxon>Micrococcales</taxon>
        <taxon>Intrasporangiaceae</taxon>
        <taxon>Terrabacter</taxon>
    </lineage>
</organism>
<proteinExistence type="predicted"/>
<comment type="caution">
    <text evidence="1">The sequence shown here is derived from an EMBL/GenBank/DDBJ whole genome shotgun (WGS) entry which is preliminary data.</text>
</comment>
<dbReference type="Proteomes" id="UP001500013">
    <property type="component" value="Unassembled WGS sequence"/>
</dbReference>
<dbReference type="EMBL" id="BAAAPU010000007">
    <property type="protein sequence ID" value="GAA1983325.1"/>
    <property type="molecule type" value="Genomic_DNA"/>
</dbReference>
<dbReference type="Pfam" id="PF17957">
    <property type="entry name" value="Big_7"/>
    <property type="match status" value="3"/>
</dbReference>
<dbReference type="Gene3D" id="2.60.40.10">
    <property type="entry name" value="Immunoglobulins"/>
    <property type="match status" value="3"/>
</dbReference>
<accession>A0ABN2SAN2</accession>
<reference evidence="1 2" key="1">
    <citation type="journal article" date="2019" name="Int. J. Syst. Evol. Microbiol.">
        <title>The Global Catalogue of Microorganisms (GCM) 10K type strain sequencing project: providing services to taxonomists for standard genome sequencing and annotation.</title>
        <authorList>
            <consortium name="The Broad Institute Genomics Platform"/>
            <consortium name="The Broad Institute Genome Sequencing Center for Infectious Disease"/>
            <person name="Wu L."/>
            <person name="Ma J."/>
        </authorList>
    </citation>
    <scope>NUCLEOTIDE SEQUENCE [LARGE SCALE GENOMIC DNA]</scope>
    <source>
        <strain evidence="1 2">JCM 15628</strain>
    </source>
</reference>
<sequence>MSRRPVAQLALAAAVALGVLGVVTGLLSPAVAFSGATFSSTTSNAVSTVKAASDWTPPTVSVVDPGSPVKGTVTVSANATDADSGIASVTIQYLAPNGSAWVTLCTTTAAPYACSWNTTGGGDGTFVLRATATDKAGYSTTSSTVQTTVANNLLVVLGDPGDLVRGTVPLTATLYNAGTVSYSVAIQYAVSGTTTWKPLCTTTTAPYACSWNTTGTAFTQGESYDLRAVASAGSTSSTSATVVGVLVDNIAPTVTVQDPGSPLRGTVTLAATASDAESGVAQVVIQYQLSGTSTWTSACTLTIDPFSCRYDTTKLPDGTYALRAVATDAAGNSTTSALVAGRVVDNTVSSVSMEDPGAYLNGSATLTATASSTAGVTSVRIDYAPSGTTTWAPVCTDTTSPYACSWDTTKVADGLYDFRAVLVDGKGSTTTSTTVSARRVDNSPVRGYDVQTVSGGATAGKLDAGDVLRLTYTQQVDLTTITPGWTGASLPVTLRLRDGGLLGLSSSSDTVDVLRSGAAVNLGSVNLKQDYVKTSKTASFNATMVASTTTVAGVPATVVTITLGTTSNASLLRTATTASTMVWTPSASVTDLNRFPSSTAPTSELGALDREF</sequence>
<name>A0ABN2SAN2_9MICO</name>
<gene>
    <name evidence="1" type="ORF">GCM10009817_25910</name>
</gene>
<evidence type="ECO:0008006" key="3">
    <source>
        <dbReference type="Google" id="ProtNLM"/>
    </source>
</evidence>
<keyword evidence="2" id="KW-1185">Reference proteome</keyword>
<protein>
    <recommendedName>
        <fullName evidence="3">Signal peptidase I</fullName>
    </recommendedName>
</protein>